<dbReference type="GO" id="GO:0003723">
    <property type="term" value="F:RNA binding"/>
    <property type="evidence" value="ECO:0007669"/>
    <property type="project" value="InterPro"/>
</dbReference>
<evidence type="ECO:0000313" key="2">
    <source>
        <dbReference type="EMBL" id="KKA27782.1"/>
    </source>
</evidence>
<dbReference type="PANTHER" id="PTHR47803">
    <property type="entry name" value="TRNA-SPECIFIC ADENOSINE DEAMINASE 1"/>
    <property type="match status" value="1"/>
</dbReference>
<feature type="domain" description="A to I editase" evidence="1">
    <location>
        <begin position="54"/>
        <end position="390"/>
    </location>
</feature>
<protein>
    <recommendedName>
        <fullName evidence="1">A to I editase domain-containing protein</fullName>
    </recommendedName>
</protein>
<dbReference type="InterPro" id="IPR002466">
    <property type="entry name" value="A_deamin"/>
</dbReference>
<accession>A0A0F4ZB67</accession>
<comment type="caution">
    <text evidence="2">The sequence shown here is derived from an EMBL/GenBank/DDBJ whole genome shotgun (WGS) entry which is preliminary data.</text>
</comment>
<dbReference type="GO" id="GO:0043829">
    <property type="term" value="F:tRNA-specific adenosine-37 deaminase activity"/>
    <property type="evidence" value="ECO:0007669"/>
    <property type="project" value="TreeGrafter"/>
</dbReference>
<keyword evidence="3" id="KW-1185">Reference proteome</keyword>
<dbReference type="Pfam" id="PF02137">
    <property type="entry name" value="A_deamin"/>
    <property type="match status" value="1"/>
</dbReference>
<sequence>MELTVGDVITQCVLDEFAKLPAARKPTIRSNGIHEWVPCSGIVAKFGGHFKCICLGTGMKCLPASKLPQANGNAIHDWHAEIVTLRALNLFLLSECENILRDGSYKSDVIEQCQDSARPFRVKPGVTFHMYCSEAPCGDASMELIMAAQEDATPWADHPNPTGSDNAIPLPGRRGFANLGVVRRKPGRGDAPVSLSKSCSDKIAIRQCTSFLSWSSSMLISPERAYMTSLVLPEAQYSHTGLSRCFASTGRMQKLAKLRWEGGYSFHELQFHATKLEFPYSRRVLEAQSYAIAPCNMSVTWTASGFEERTLGGFVLGRKPFDPKAASALSRRRVWERLLSITSLMYATHHDINNHLSMSSYSEAKACKTLQDRRAVQKYVKEYGLSGWVRNEGDDVFKLQ</sequence>
<name>A0A0F4ZB67_9PEZI</name>
<dbReference type="Proteomes" id="UP000033483">
    <property type="component" value="Unassembled WGS sequence"/>
</dbReference>
<evidence type="ECO:0000259" key="1">
    <source>
        <dbReference type="PROSITE" id="PS50141"/>
    </source>
</evidence>
<proteinExistence type="predicted"/>
<gene>
    <name evidence="2" type="ORF">TD95_004963</name>
</gene>
<reference evidence="2 3" key="1">
    <citation type="submission" date="2015-03" db="EMBL/GenBank/DDBJ databases">
        <authorList>
            <person name="Radwan O."/>
            <person name="Al-Naeli F.A."/>
            <person name="Rendon G.A."/>
            <person name="Fields C."/>
        </authorList>
    </citation>
    <scope>NUCLEOTIDE SEQUENCE [LARGE SCALE GENOMIC DNA]</scope>
    <source>
        <strain evidence="2">CR-DP1</strain>
    </source>
</reference>
<dbReference type="PROSITE" id="PS50141">
    <property type="entry name" value="A_DEAMIN_EDITASE"/>
    <property type="match status" value="1"/>
</dbReference>
<evidence type="ECO:0000313" key="3">
    <source>
        <dbReference type="Proteomes" id="UP000033483"/>
    </source>
</evidence>
<dbReference type="OrthoDB" id="10268011at2759"/>
<organism evidence="2 3">
    <name type="scientific">Thielaviopsis punctulata</name>
    <dbReference type="NCBI Taxonomy" id="72032"/>
    <lineage>
        <taxon>Eukaryota</taxon>
        <taxon>Fungi</taxon>
        <taxon>Dikarya</taxon>
        <taxon>Ascomycota</taxon>
        <taxon>Pezizomycotina</taxon>
        <taxon>Sordariomycetes</taxon>
        <taxon>Hypocreomycetidae</taxon>
        <taxon>Microascales</taxon>
        <taxon>Ceratocystidaceae</taxon>
        <taxon>Thielaviopsis</taxon>
    </lineage>
</organism>
<dbReference type="InterPro" id="IPR042935">
    <property type="entry name" value="Tad1"/>
</dbReference>
<dbReference type="GO" id="GO:0002100">
    <property type="term" value="P:tRNA wobble adenosine to inosine editing"/>
    <property type="evidence" value="ECO:0007669"/>
    <property type="project" value="InterPro"/>
</dbReference>
<dbReference type="SMART" id="SM00552">
    <property type="entry name" value="ADEAMc"/>
    <property type="match status" value="1"/>
</dbReference>
<dbReference type="PANTHER" id="PTHR47803:SF1">
    <property type="entry name" value="TRNA-SPECIFIC ADENOSINE DEAMINASE 1"/>
    <property type="match status" value="1"/>
</dbReference>
<dbReference type="EMBL" id="LAEV01001591">
    <property type="protein sequence ID" value="KKA27782.1"/>
    <property type="molecule type" value="Genomic_DNA"/>
</dbReference>
<dbReference type="AlphaFoldDB" id="A0A0F4ZB67"/>